<reference evidence="1" key="2">
    <citation type="journal article" date="2022" name="New Phytol.">
        <title>Evolutionary transition to the ectomycorrhizal habit in the genomes of a hyperdiverse lineage of mushroom-forming fungi.</title>
        <authorList>
            <person name="Looney B."/>
            <person name="Miyauchi S."/>
            <person name="Morin E."/>
            <person name="Drula E."/>
            <person name="Courty P.E."/>
            <person name="Kohler A."/>
            <person name="Kuo A."/>
            <person name="LaButti K."/>
            <person name="Pangilinan J."/>
            <person name="Lipzen A."/>
            <person name="Riley R."/>
            <person name="Andreopoulos W."/>
            <person name="He G."/>
            <person name="Johnson J."/>
            <person name="Nolan M."/>
            <person name="Tritt A."/>
            <person name="Barry K.W."/>
            <person name="Grigoriev I.V."/>
            <person name="Nagy L.G."/>
            <person name="Hibbett D."/>
            <person name="Henrissat B."/>
            <person name="Matheny P.B."/>
            <person name="Labbe J."/>
            <person name="Martin F.M."/>
        </authorList>
    </citation>
    <scope>NUCLEOTIDE SEQUENCE</scope>
    <source>
        <strain evidence="1">EC-137</strain>
    </source>
</reference>
<gene>
    <name evidence="1" type="ORF">K488DRAFT_91938</name>
</gene>
<accession>A0ACB8Q508</accession>
<evidence type="ECO:0000313" key="2">
    <source>
        <dbReference type="Proteomes" id="UP000814128"/>
    </source>
</evidence>
<dbReference type="EMBL" id="MU274218">
    <property type="protein sequence ID" value="KAI0026753.1"/>
    <property type="molecule type" value="Genomic_DNA"/>
</dbReference>
<reference evidence="1" key="1">
    <citation type="submission" date="2021-02" db="EMBL/GenBank/DDBJ databases">
        <authorList>
            <consortium name="DOE Joint Genome Institute"/>
            <person name="Ahrendt S."/>
            <person name="Looney B.P."/>
            <person name="Miyauchi S."/>
            <person name="Morin E."/>
            <person name="Drula E."/>
            <person name="Courty P.E."/>
            <person name="Chicoki N."/>
            <person name="Fauchery L."/>
            <person name="Kohler A."/>
            <person name="Kuo A."/>
            <person name="Labutti K."/>
            <person name="Pangilinan J."/>
            <person name="Lipzen A."/>
            <person name="Riley R."/>
            <person name="Andreopoulos W."/>
            <person name="He G."/>
            <person name="Johnson J."/>
            <person name="Barry K.W."/>
            <person name="Grigoriev I.V."/>
            <person name="Nagy L."/>
            <person name="Hibbett D."/>
            <person name="Henrissat B."/>
            <person name="Matheny P.B."/>
            <person name="Labbe J."/>
            <person name="Martin F."/>
        </authorList>
    </citation>
    <scope>NUCLEOTIDE SEQUENCE</scope>
    <source>
        <strain evidence="1">EC-137</strain>
    </source>
</reference>
<organism evidence="1 2">
    <name type="scientific">Vararia minispora EC-137</name>
    <dbReference type="NCBI Taxonomy" id="1314806"/>
    <lineage>
        <taxon>Eukaryota</taxon>
        <taxon>Fungi</taxon>
        <taxon>Dikarya</taxon>
        <taxon>Basidiomycota</taxon>
        <taxon>Agaricomycotina</taxon>
        <taxon>Agaricomycetes</taxon>
        <taxon>Russulales</taxon>
        <taxon>Lachnocladiaceae</taxon>
        <taxon>Vararia</taxon>
    </lineage>
</organism>
<proteinExistence type="predicted"/>
<comment type="caution">
    <text evidence="1">The sequence shown here is derived from an EMBL/GenBank/DDBJ whole genome shotgun (WGS) entry which is preliminary data.</text>
</comment>
<keyword evidence="2" id="KW-1185">Reference proteome</keyword>
<name>A0ACB8Q508_9AGAM</name>
<sequence>MSQGASQGLSLGPALQVSRLVVHDDRRVCLTETNALLKNDLAKANNTIMGLVEDISKQYERTPEWVRLQVGIGALKSVNSRLPSAWSIFCSDKLAETNEGLPKGFRNMLPQFLKAHTSELKEEFDKVGDEEKEELVSACQDLASNGPRAART</sequence>
<dbReference type="Proteomes" id="UP000814128">
    <property type="component" value="Unassembled WGS sequence"/>
</dbReference>
<protein>
    <submittedName>
        <fullName evidence="1">Uncharacterized protein</fullName>
    </submittedName>
</protein>
<evidence type="ECO:0000313" key="1">
    <source>
        <dbReference type="EMBL" id="KAI0026753.1"/>
    </source>
</evidence>